<evidence type="ECO:0000313" key="4">
    <source>
        <dbReference type="EMBL" id="TIB28643.1"/>
    </source>
</evidence>
<evidence type="ECO:0000259" key="3">
    <source>
        <dbReference type="SMART" id="SM00385"/>
    </source>
</evidence>
<dbReference type="Gene3D" id="1.10.472.10">
    <property type="entry name" value="Cyclin-like"/>
    <property type="match status" value="2"/>
</dbReference>
<dbReference type="PANTHER" id="PTHR10026">
    <property type="entry name" value="CYCLIN"/>
    <property type="match status" value="1"/>
</dbReference>
<feature type="compositionally biased region" description="Basic and acidic residues" evidence="2">
    <location>
        <begin position="294"/>
        <end position="305"/>
    </location>
</feature>
<dbReference type="GO" id="GO:0016538">
    <property type="term" value="F:cyclin-dependent protein serine/threonine kinase regulator activity"/>
    <property type="evidence" value="ECO:0007669"/>
    <property type="project" value="InterPro"/>
</dbReference>
<dbReference type="InterPro" id="IPR013763">
    <property type="entry name" value="Cyclin-like_dom"/>
</dbReference>
<dbReference type="InterPro" id="IPR043198">
    <property type="entry name" value="Cyclin/Ssn8"/>
</dbReference>
<comment type="similarity">
    <text evidence="1">Belongs to the cyclin family.</text>
</comment>
<gene>
    <name evidence="4" type="ORF">E3P86_03824</name>
</gene>
<feature type="domain" description="Cyclin-like" evidence="3">
    <location>
        <begin position="38"/>
        <end position="143"/>
    </location>
</feature>
<evidence type="ECO:0000313" key="5">
    <source>
        <dbReference type="Proteomes" id="UP000310689"/>
    </source>
</evidence>
<dbReference type="EMBL" id="SPOI01000329">
    <property type="protein sequence ID" value="TIB28643.1"/>
    <property type="molecule type" value="Genomic_DNA"/>
</dbReference>
<dbReference type="Proteomes" id="UP000310689">
    <property type="component" value="Unassembled WGS sequence"/>
</dbReference>
<evidence type="ECO:0000256" key="2">
    <source>
        <dbReference type="SAM" id="MobiDB-lite"/>
    </source>
</evidence>
<proteinExistence type="inferred from homology"/>
<dbReference type="SUPFAM" id="SSF47954">
    <property type="entry name" value="Cyclin-like"/>
    <property type="match status" value="1"/>
</dbReference>
<reference evidence="4 5" key="1">
    <citation type="submission" date="2019-03" db="EMBL/GenBank/DDBJ databases">
        <title>Sequencing 23 genomes of Wallemia ichthyophaga.</title>
        <authorList>
            <person name="Gostincar C."/>
        </authorList>
    </citation>
    <scope>NUCLEOTIDE SEQUENCE [LARGE SCALE GENOMIC DNA]</scope>
    <source>
        <strain evidence="4 5">EXF-6200</strain>
    </source>
</reference>
<dbReference type="Pfam" id="PF00134">
    <property type="entry name" value="Cyclin_N"/>
    <property type="match status" value="1"/>
</dbReference>
<sequence length="381" mass="42803">MARRDQWIFSDEEVLHTPSVAAGLSASDELRDRIRGVNWLLRIGVTARVRSDSLYNACLYFHRFYMRKSLQQHDVEQTALTCLFLACKAQDAMKHVTQLAALAVFKHRSDTAKAQGRAMRDKEPMHIKDEPDVVRLQENMLSCEITLLRTLTFDLAVRQPFPLIVDAARSLQLKRFDVVMMHAVLNDSMRSNIALSYPPLVVALVAFTLPSAVADEAYLSGTYRDINWQDQRWLGAFGVDVSADVSDGHDNGDQALQPGKRSRSVSGDGDATANNSKRMKGESGSGHTNVHSSQEVKADYTDRPNDANNNASSHTPTHTHAHHLLMDTRDAIIRFAMIFRYLDRDVRARQQANKGRIAALLSCFPKRHDSVWAEDEILGSF</sequence>
<keyword evidence="1" id="KW-0195">Cyclin</keyword>
<name>A0A4T0IHV5_WALIC</name>
<dbReference type="InterPro" id="IPR006671">
    <property type="entry name" value="Cyclin_N"/>
</dbReference>
<evidence type="ECO:0000256" key="1">
    <source>
        <dbReference type="RuleBase" id="RU000383"/>
    </source>
</evidence>
<feature type="region of interest" description="Disordered" evidence="2">
    <location>
        <begin position="248"/>
        <end position="322"/>
    </location>
</feature>
<dbReference type="InterPro" id="IPR036915">
    <property type="entry name" value="Cyclin-like_sf"/>
</dbReference>
<dbReference type="AlphaFoldDB" id="A0A4T0IHV5"/>
<organism evidence="4 5">
    <name type="scientific">Wallemia ichthyophaga</name>
    <dbReference type="NCBI Taxonomy" id="245174"/>
    <lineage>
        <taxon>Eukaryota</taxon>
        <taxon>Fungi</taxon>
        <taxon>Dikarya</taxon>
        <taxon>Basidiomycota</taxon>
        <taxon>Wallemiomycotina</taxon>
        <taxon>Wallemiomycetes</taxon>
        <taxon>Wallemiales</taxon>
        <taxon>Wallemiaceae</taxon>
        <taxon>Wallemia</taxon>
    </lineage>
</organism>
<accession>A0A4T0IHV5</accession>
<dbReference type="SMART" id="SM00385">
    <property type="entry name" value="CYCLIN"/>
    <property type="match status" value="1"/>
</dbReference>
<protein>
    <recommendedName>
        <fullName evidence="3">Cyclin-like domain-containing protein</fullName>
    </recommendedName>
</protein>
<comment type="caution">
    <text evidence="4">The sequence shown here is derived from an EMBL/GenBank/DDBJ whole genome shotgun (WGS) entry which is preliminary data.</text>
</comment>
<dbReference type="GO" id="GO:0006357">
    <property type="term" value="P:regulation of transcription by RNA polymerase II"/>
    <property type="evidence" value="ECO:0007669"/>
    <property type="project" value="InterPro"/>
</dbReference>